<keyword evidence="2" id="KW-0408">Iron</keyword>
<keyword evidence="1" id="KW-0479">Metal-binding</keyword>
<evidence type="ECO:0000256" key="2">
    <source>
        <dbReference type="ARBA" id="ARBA00023004"/>
    </source>
</evidence>
<dbReference type="Gene3D" id="1.10.1060.10">
    <property type="entry name" value="Alpha-helical ferredoxin"/>
    <property type="match status" value="1"/>
</dbReference>
<dbReference type="PANTHER" id="PTHR43255:SF2">
    <property type="entry name" value="HETERODISULFIDE REDUCTASE RELATED PROTEIN"/>
    <property type="match status" value="1"/>
</dbReference>
<dbReference type="EMBL" id="DRMH01000125">
    <property type="protein sequence ID" value="HFC98589.1"/>
    <property type="molecule type" value="Genomic_DNA"/>
</dbReference>
<dbReference type="AlphaFoldDB" id="A0A7C3CQP7"/>
<dbReference type="SUPFAM" id="SSF46548">
    <property type="entry name" value="alpha-helical ferredoxin"/>
    <property type="match status" value="1"/>
</dbReference>
<dbReference type="InterPro" id="IPR017900">
    <property type="entry name" value="4Fe4S_Fe_S_CS"/>
</dbReference>
<evidence type="ECO:0000313" key="5">
    <source>
        <dbReference type="EMBL" id="HFC98589.1"/>
    </source>
</evidence>
<dbReference type="Pfam" id="PF13183">
    <property type="entry name" value="Fer4_8"/>
    <property type="match status" value="1"/>
</dbReference>
<evidence type="ECO:0000259" key="4">
    <source>
        <dbReference type="PROSITE" id="PS51379"/>
    </source>
</evidence>
<evidence type="ECO:0000256" key="3">
    <source>
        <dbReference type="ARBA" id="ARBA00023014"/>
    </source>
</evidence>
<dbReference type="GO" id="GO:0046872">
    <property type="term" value="F:metal ion binding"/>
    <property type="evidence" value="ECO:0007669"/>
    <property type="project" value="UniProtKB-KW"/>
</dbReference>
<organism evidence="5">
    <name type="scientific">Thermosulfurimonas dismutans</name>
    <dbReference type="NCBI Taxonomy" id="999894"/>
    <lineage>
        <taxon>Bacteria</taxon>
        <taxon>Pseudomonadati</taxon>
        <taxon>Thermodesulfobacteriota</taxon>
        <taxon>Thermodesulfobacteria</taxon>
        <taxon>Thermodesulfobacteriales</taxon>
        <taxon>Thermodesulfobacteriaceae</taxon>
        <taxon>Thermosulfurimonas</taxon>
    </lineage>
</organism>
<dbReference type="InterPro" id="IPR009051">
    <property type="entry name" value="Helical_ferredxn"/>
</dbReference>
<dbReference type="PANTHER" id="PTHR43255">
    <property type="entry name" value="IRON-SULFUR-BINDING OXIDOREDUCTASE FADF-RELATED-RELATED"/>
    <property type="match status" value="1"/>
</dbReference>
<dbReference type="InterPro" id="IPR051460">
    <property type="entry name" value="HdrC_iron-sulfur_subunit"/>
</dbReference>
<dbReference type="PROSITE" id="PS51379">
    <property type="entry name" value="4FE4S_FER_2"/>
    <property type="match status" value="1"/>
</dbReference>
<keyword evidence="3" id="KW-0411">Iron-sulfur</keyword>
<comment type="caution">
    <text evidence="5">The sequence shown here is derived from an EMBL/GenBank/DDBJ whole genome shotgun (WGS) entry which is preliminary data.</text>
</comment>
<dbReference type="GO" id="GO:0051536">
    <property type="term" value="F:iron-sulfur cluster binding"/>
    <property type="evidence" value="ECO:0007669"/>
    <property type="project" value="UniProtKB-KW"/>
</dbReference>
<gene>
    <name evidence="5" type="ORF">ENJ40_09090</name>
</gene>
<dbReference type="PROSITE" id="PS00198">
    <property type="entry name" value="4FE4S_FER_1"/>
    <property type="match status" value="1"/>
</dbReference>
<protein>
    <submittedName>
        <fullName evidence="5">4Fe-4S dicluster domain-containing protein</fullName>
    </submittedName>
</protein>
<feature type="domain" description="4Fe-4S ferredoxin-type" evidence="4">
    <location>
        <begin position="14"/>
        <end position="43"/>
    </location>
</feature>
<dbReference type="GO" id="GO:0005886">
    <property type="term" value="C:plasma membrane"/>
    <property type="evidence" value="ECO:0007669"/>
    <property type="project" value="TreeGrafter"/>
</dbReference>
<reference evidence="5" key="1">
    <citation type="journal article" date="2020" name="mSystems">
        <title>Genome- and Community-Level Interaction Insights into Carbon Utilization and Element Cycling Functions of Hydrothermarchaeota in Hydrothermal Sediment.</title>
        <authorList>
            <person name="Zhou Z."/>
            <person name="Liu Y."/>
            <person name="Xu W."/>
            <person name="Pan J."/>
            <person name="Luo Z.H."/>
            <person name="Li M."/>
        </authorList>
    </citation>
    <scope>NUCLEOTIDE SEQUENCE [LARGE SCALE GENOMIC DNA]</scope>
    <source>
        <strain evidence="5">HyVt-483</strain>
    </source>
</reference>
<evidence type="ECO:0000256" key="1">
    <source>
        <dbReference type="ARBA" id="ARBA00022723"/>
    </source>
</evidence>
<name>A0A7C3CQP7_9BACT</name>
<dbReference type="Proteomes" id="UP000886043">
    <property type="component" value="Unassembled WGS sequence"/>
</dbReference>
<sequence length="102" mass="12042">MRLRPEWRRIFEARERDLDARRCFNCGTCTTLCPLGLKVLPREIFRYALLGAEEKLRENREAVYACLLCRLCEVNCPQGVKITEVIRLLRVYLAEEDLEVRP</sequence>
<accession>A0A7C3CQP7</accession>
<proteinExistence type="predicted"/>
<dbReference type="InterPro" id="IPR017896">
    <property type="entry name" value="4Fe4S_Fe-S-bd"/>
</dbReference>